<name>A0A133VHW4_9EURY</name>
<protein>
    <recommendedName>
        <fullName evidence="3">Antitoxin</fullName>
    </recommendedName>
</protein>
<evidence type="ECO:0000313" key="1">
    <source>
        <dbReference type="EMBL" id="KXB06045.1"/>
    </source>
</evidence>
<dbReference type="PANTHER" id="PTHR34849">
    <property type="entry name" value="SSL5025 PROTEIN"/>
    <property type="match status" value="1"/>
</dbReference>
<proteinExistence type="predicted"/>
<dbReference type="InterPro" id="IPR036388">
    <property type="entry name" value="WH-like_DNA-bd_sf"/>
</dbReference>
<sequence>MSKTVERVGKIRKDPNICDGAPVVEGTRTRVLDIVIAFEHRGLDPDEIVDRYPQLDLGDVHSALSYYYKNVDEIKEALRKKDELWVEK</sequence>
<dbReference type="Gene3D" id="1.10.10.10">
    <property type="entry name" value="Winged helix-like DNA-binding domain superfamily/Winged helix DNA-binding domain"/>
    <property type="match status" value="1"/>
</dbReference>
<dbReference type="EMBL" id="LHYF01000053">
    <property type="protein sequence ID" value="KXB06045.1"/>
    <property type="molecule type" value="Genomic_DNA"/>
</dbReference>
<evidence type="ECO:0008006" key="3">
    <source>
        <dbReference type="Google" id="ProtNLM"/>
    </source>
</evidence>
<dbReference type="InterPro" id="IPR007367">
    <property type="entry name" value="DUF433"/>
</dbReference>
<dbReference type="InterPro" id="IPR009057">
    <property type="entry name" value="Homeodomain-like_sf"/>
</dbReference>
<dbReference type="PANTHER" id="PTHR34849:SF1">
    <property type="entry name" value="SLR0770 PROTEIN"/>
    <property type="match status" value="1"/>
</dbReference>
<organism evidence="1 2">
    <name type="scientific">candidate division MSBL1 archaeon SCGC-AAA382C18</name>
    <dbReference type="NCBI Taxonomy" id="1698281"/>
    <lineage>
        <taxon>Archaea</taxon>
        <taxon>Methanobacteriati</taxon>
        <taxon>Methanobacteriota</taxon>
        <taxon>candidate division MSBL1</taxon>
    </lineage>
</organism>
<evidence type="ECO:0000313" key="2">
    <source>
        <dbReference type="Proteomes" id="UP000070404"/>
    </source>
</evidence>
<accession>A0A133VHW4</accession>
<comment type="caution">
    <text evidence="1">The sequence shown here is derived from an EMBL/GenBank/DDBJ whole genome shotgun (WGS) entry which is preliminary data.</text>
</comment>
<dbReference type="Proteomes" id="UP000070404">
    <property type="component" value="Unassembled WGS sequence"/>
</dbReference>
<dbReference type="SUPFAM" id="SSF46689">
    <property type="entry name" value="Homeodomain-like"/>
    <property type="match status" value="1"/>
</dbReference>
<dbReference type="AlphaFoldDB" id="A0A133VHW4"/>
<gene>
    <name evidence="1" type="ORF">AKJ52_02630</name>
</gene>
<keyword evidence="2" id="KW-1185">Reference proteome</keyword>
<reference evidence="1 2" key="1">
    <citation type="journal article" date="2016" name="Sci. Rep.">
        <title>Metabolic traits of an uncultured archaeal lineage -MSBL1- from brine pools of the Red Sea.</title>
        <authorList>
            <person name="Mwirichia R."/>
            <person name="Alam I."/>
            <person name="Rashid M."/>
            <person name="Vinu M."/>
            <person name="Ba-Alawi W."/>
            <person name="Anthony Kamau A."/>
            <person name="Kamanda Ngugi D."/>
            <person name="Goker M."/>
            <person name="Klenk H.P."/>
            <person name="Bajic V."/>
            <person name="Stingl U."/>
        </authorList>
    </citation>
    <scope>NUCLEOTIDE SEQUENCE [LARGE SCALE GENOMIC DNA]</scope>
    <source>
        <strain evidence="1">SCGC-AAA382C18</strain>
    </source>
</reference>
<dbReference type="Pfam" id="PF04255">
    <property type="entry name" value="DUF433"/>
    <property type="match status" value="1"/>
</dbReference>